<proteinExistence type="predicted"/>
<organism evidence="3 4">
    <name type="scientific">Eptatretus burgeri</name>
    <name type="common">Inshore hagfish</name>
    <dbReference type="NCBI Taxonomy" id="7764"/>
    <lineage>
        <taxon>Eukaryota</taxon>
        <taxon>Metazoa</taxon>
        <taxon>Chordata</taxon>
        <taxon>Craniata</taxon>
        <taxon>Vertebrata</taxon>
        <taxon>Cyclostomata</taxon>
        <taxon>Myxini</taxon>
        <taxon>Myxiniformes</taxon>
        <taxon>Myxinidae</taxon>
        <taxon>Eptatretinae</taxon>
        <taxon>Eptatretus</taxon>
    </lineage>
</organism>
<feature type="region of interest" description="Disordered" evidence="1">
    <location>
        <begin position="437"/>
        <end position="459"/>
    </location>
</feature>
<evidence type="ECO:0000313" key="4">
    <source>
        <dbReference type="Proteomes" id="UP000694388"/>
    </source>
</evidence>
<dbReference type="InterPro" id="IPR009686">
    <property type="entry name" value="Senescence/spartin_C"/>
</dbReference>
<reference evidence="3" key="2">
    <citation type="submission" date="2025-09" db="UniProtKB">
        <authorList>
            <consortium name="Ensembl"/>
        </authorList>
    </citation>
    <scope>IDENTIFICATION</scope>
</reference>
<dbReference type="AlphaFoldDB" id="A0A8C4Q957"/>
<sequence length="474" mass="51647">DAYNRGLERLRRGLAMSEPTPLGHDPAWEEAAEMQCKMRDMETQVLEQIAELEIKLDTEPVSSLDHRRGVLKGWRSLRNLISLRNATFRRVTMINLFMSAILCEHRAAVSENHRICVFGEQHGVVPRQDIVIPPMEAEELQVIESGVYLFRASTDGRVWTPAVAGGLRVMRFQQPTDDALLPPAFLQACGWVYPLLPGRSPILRFADGAYVFPDERPGEQPGVCMAVVLSPSVPLQDRELLNDLLMELANLRMQWLSWGLGLGAQAMGTAVRWGGEQVRRRVEPANRPVSVDPRVATGLRVTRQAAGGVVKVSEVVGDSAVSRMGHILAPHVHRCGSRLLPESIRHSDQHGSTVDGAFVVAASGLKGITTVWSGLEQAAKTVSNAVSNTTVDTVEHKYGEEAGQATRNAMASAIDLGTAVYNVSHLGVKQLIKSTAKETGRAFPDKGNSKEEKLGNLGGVNEGIKDHSFGLGTI</sequence>
<dbReference type="Gene3D" id="1.20.58.80">
    <property type="entry name" value="Phosphotransferase system, lactose/cellobiose-type IIA subunit"/>
    <property type="match status" value="1"/>
</dbReference>
<reference evidence="3" key="1">
    <citation type="submission" date="2025-08" db="UniProtKB">
        <authorList>
            <consortium name="Ensembl"/>
        </authorList>
    </citation>
    <scope>IDENTIFICATION</scope>
</reference>
<dbReference type="GO" id="GO:0005886">
    <property type="term" value="C:plasma membrane"/>
    <property type="evidence" value="ECO:0007669"/>
    <property type="project" value="TreeGrafter"/>
</dbReference>
<dbReference type="GeneTree" id="ENSGT00390000012235"/>
<dbReference type="Proteomes" id="UP000694388">
    <property type="component" value="Unplaced"/>
</dbReference>
<accession>A0A8C4Q957</accession>
<name>A0A8C4Q957_EPTBU</name>
<dbReference type="GO" id="GO:0030514">
    <property type="term" value="P:negative regulation of BMP signaling pathway"/>
    <property type="evidence" value="ECO:0007669"/>
    <property type="project" value="TreeGrafter"/>
</dbReference>
<feature type="compositionally biased region" description="Basic and acidic residues" evidence="1">
    <location>
        <begin position="437"/>
        <end position="454"/>
    </location>
</feature>
<evidence type="ECO:0000259" key="2">
    <source>
        <dbReference type="Pfam" id="PF06911"/>
    </source>
</evidence>
<evidence type="ECO:0000256" key="1">
    <source>
        <dbReference type="SAM" id="MobiDB-lite"/>
    </source>
</evidence>
<dbReference type="Ensembl" id="ENSEBUT00000012530.1">
    <property type="protein sequence ID" value="ENSEBUP00000011954.1"/>
    <property type="gene ID" value="ENSEBUG00000007638.1"/>
</dbReference>
<protein>
    <recommendedName>
        <fullName evidence="2">Senescence domain-containing protein</fullName>
    </recommendedName>
</protein>
<dbReference type="GO" id="GO:0051301">
    <property type="term" value="P:cell division"/>
    <property type="evidence" value="ECO:0007669"/>
    <property type="project" value="TreeGrafter"/>
</dbReference>
<dbReference type="PANTHER" id="PTHR21068:SF43">
    <property type="entry name" value="SPARTIN"/>
    <property type="match status" value="1"/>
</dbReference>
<evidence type="ECO:0000313" key="3">
    <source>
        <dbReference type="Ensembl" id="ENSEBUP00000011954.1"/>
    </source>
</evidence>
<dbReference type="PANTHER" id="PTHR21068">
    <property type="entry name" value="SPARTIN"/>
    <property type="match status" value="1"/>
</dbReference>
<keyword evidence="4" id="KW-1185">Reference proteome</keyword>
<feature type="domain" description="Senescence" evidence="2">
    <location>
        <begin position="254"/>
        <end position="437"/>
    </location>
</feature>
<dbReference type="Pfam" id="PF06911">
    <property type="entry name" value="Senescence"/>
    <property type="match status" value="1"/>
</dbReference>
<dbReference type="InterPro" id="IPR045036">
    <property type="entry name" value="Spartin-like"/>
</dbReference>